<dbReference type="PANTHER" id="PTHR33470">
    <property type="entry name" value="OS01G0164075 PROTEIN"/>
    <property type="match status" value="1"/>
</dbReference>
<dbReference type="Proteomes" id="UP000447434">
    <property type="component" value="Chromosome 16"/>
</dbReference>
<comment type="caution">
    <text evidence="4">The sequence shown here is derived from an EMBL/GenBank/DDBJ whole genome shotgun (WGS) entry which is preliminary data.</text>
</comment>
<dbReference type="AlphaFoldDB" id="A0A6A5MX55"/>
<dbReference type="OrthoDB" id="1433797at2759"/>
<evidence type="ECO:0000256" key="1">
    <source>
        <dbReference type="ARBA" id="ARBA00022729"/>
    </source>
</evidence>
<proteinExistence type="predicted"/>
<keyword evidence="1 3" id="KW-0732">Signal</keyword>
<name>A0A6A5MX55_LUPAL</name>
<dbReference type="EMBL" id="WOCE01000016">
    <property type="protein sequence ID" value="KAE9597174.1"/>
    <property type="molecule type" value="Genomic_DNA"/>
</dbReference>
<dbReference type="PANTHER" id="PTHR33470:SF22">
    <property type="entry name" value="POLLEN OLE E 1 ALLERGEN AND EXTENSIN FAMILY PROTEIN"/>
    <property type="match status" value="1"/>
</dbReference>
<accession>A0A6A5MX55</accession>
<evidence type="ECO:0000313" key="4">
    <source>
        <dbReference type="EMBL" id="KAE9597174.1"/>
    </source>
</evidence>
<evidence type="ECO:0000313" key="5">
    <source>
        <dbReference type="Proteomes" id="UP000447434"/>
    </source>
</evidence>
<gene>
    <name evidence="4" type="ORF">Lalb_Chr16g0383811</name>
</gene>
<feature type="signal peptide" evidence="3">
    <location>
        <begin position="1"/>
        <end position="18"/>
    </location>
</feature>
<dbReference type="Pfam" id="PF01190">
    <property type="entry name" value="Pollen_Ole_e_1"/>
    <property type="match status" value="1"/>
</dbReference>
<feature type="region of interest" description="Disordered" evidence="2">
    <location>
        <begin position="27"/>
        <end position="59"/>
    </location>
</feature>
<reference evidence="5" key="1">
    <citation type="journal article" date="2020" name="Nat. Commun.">
        <title>Genome sequence of the cluster root forming white lupin.</title>
        <authorList>
            <person name="Hufnagel B."/>
            <person name="Marques A."/>
            <person name="Soriano A."/>
            <person name="Marques L."/>
            <person name="Divol F."/>
            <person name="Doumas P."/>
            <person name="Sallet E."/>
            <person name="Mancinotti D."/>
            <person name="Carrere S."/>
            <person name="Marande W."/>
            <person name="Arribat S."/>
            <person name="Keller J."/>
            <person name="Huneau C."/>
            <person name="Blein T."/>
            <person name="Aime D."/>
            <person name="Laguerre M."/>
            <person name="Taylor J."/>
            <person name="Schubert V."/>
            <person name="Nelson M."/>
            <person name="Geu-Flores F."/>
            <person name="Crespi M."/>
            <person name="Gallardo-Guerrero K."/>
            <person name="Delaux P.-M."/>
            <person name="Salse J."/>
            <person name="Berges H."/>
            <person name="Guyot R."/>
            <person name="Gouzy J."/>
            <person name="Peret B."/>
        </authorList>
    </citation>
    <scope>NUCLEOTIDE SEQUENCE [LARGE SCALE GENOMIC DNA]</scope>
    <source>
        <strain evidence="5">cv. Amiga</strain>
    </source>
</reference>
<sequence>MAPLLLLFLLITSFTVFASPPLPPTNPPSTPLLATHSPLQPPRHHHHPPASAPVHSPAPLATPPTHYIHPLTPSKLVKTPTPTSTIENYIPRTLIAVQGVVYVKACEFAGNDTLWLATPLLGAIVKLGCNNTKYTLVETANTDEHGYFLIEGPKFVTNYGAHKCNVVLVSAPNGLKPSNFSGGITGAPLRPEKKPYGPFTLYSVAPLAFEPDCQR</sequence>
<keyword evidence="5" id="KW-1185">Reference proteome</keyword>
<organism evidence="4 5">
    <name type="scientific">Lupinus albus</name>
    <name type="common">White lupine</name>
    <name type="synonym">Lupinus termis</name>
    <dbReference type="NCBI Taxonomy" id="3870"/>
    <lineage>
        <taxon>Eukaryota</taxon>
        <taxon>Viridiplantae</taxon>
        <taxon>Streptophyta</taxon>
        <taxon>Embryophyta</taxon>
        <taxon>Tracheophyta</taxon>
        <taxon>Spermatophyta</taxon>
        <taxon>Magnoliopsida</taxon>
        <taxon>eudicotyledons</taxon>
        <taxon>Gunneridae</taxon>
        <taxon>Pentapetalae</taxon>
        <taxon>rosids</taxon>
        <taxon>fabids</taxon>
        <taxon>Fabales</taxon>
        <taxon>Fabaceae</taxon>
        <taxon>Papilionoideae</taxon>
        <taxon>50 kb inversion clade</taxon>
        <taxon>genistoids sensu lato</taxon>
        <taxon>core genistoids</taxon>
        <taxon>Genisteae</taxon>
        <taxon>Lupinus</taxon>
    </lineage>
</organism>
<dbReference type="GO" id="GO:0071944">
    <property type="term" value="C:cell periphery"/>
    <property type="evidence" value="ECO:0007669"/>
    <property type="project" value="TreeGrafter"/>
</dbReference>
<feature type="chain" id="PRO_5043780984" evidence="3">
    <location>
        <begin position="19"/>
        <end position="215"/>
    </location>
</feature>
<protein>
    <submittedName>
        <fullName evidence="4">Uncharacterized protein</fullName>
    </submittedName>
</protein>
<evidence type="ECO:0000256" key="2">
    <source>
        <dbReference type="SAM" id="MobiDB-lite"/>
    </source>
</evidence>
<evidence type="ECO:0000256" key="3">
    <source>
        <dbReference type="SAM" id="SignalP"/>
    </source>
</evidence>